<evidence type="ECO:0000256" key="1">
    <source>
        <dbReference type="SAM" id="MobiDB-lite"/>
    </source>
</evidence>
<protein>
    <recommendedName>
        <fullName evidence="5">Secreted protein</fullName>
    </recommendedName>
</protein>
<feature type="compositionally biased region" description="Basic residues" evidence="1">
    <location>
        <begin position="67"/>
        <end position="76"/>
    </location>
</feature>
<sequence>MGSPFSSLSFLLLIFEFSFFLTGQESSVFTSSVRTPWAARSNDMRDSGKYFPTPRPSPRYQPGASWARHRLRRRGASRPDADRTPPRLPPFISAA</sequence>
<keyword evidence="4" id="KW-1185">Reference proteome</keyword>
<comment type="caution">
    <text evidence="3">The sequence shown here is derived from an EMBL/GenBank/DDBJ whole genome shotgun (WGS) entry which is preliminary data.</text>
</comment>
<accession>A0A9J6FCL1</accession>
<evidence type="ECO:0000313" key="4">
    <source>
        <dbReference type="Proteomes" id="UP000821853"/>
    </source>
</evidence>
<feature type="signal peptide" evidence="2">
    <location>
        <begin position="1"/>
        <end position="23"/>
    </location>
</feature>
<dbReference type="EMBL" id="JABSTR010000001">
    <property type="protein sequence ID" value="KAH9360619.1"/>
    <property type="molecule type" value="Genomic_DNA"/>
</dbReference>
<organism evidence="3 4">
    <name type="scientific">Haemaphysalis longicornis</name>
    <name type="common">Bush tick</name>
    <dbReference type="NCBI Taxonomy" id="44386"/>
    <lineage>
        <taxon>Eukaryota</taxon>
        <taxon>Metazoa</taxon>
        <taxon>Ecdysozoa</taxon>
        <taxon>Arthropoda</taxon>
        <taxon>Chelicerata</taxon>
        <taxon>Arachnida</taxon>
        <taxon>Acari</taxon>
        <taxon>Parasitiformes</taxon>
        <taxon>Ixodida</taxon>
        <taxon>Ixodoidea</taxon>
        <taxon>Ixodidae</taxon>
        <taxon>Haemaphysalinae</taxon>
        <taxon>Haemaphysalis</taxon>
    </lineage>
</organism>
<dbReference type="VEuPathDB" id="VectorBase:HLOH_044567"/>
<dbReference type="AlphaFoldDB" id="A0A9J6FCL1"/>
<evidence type="ECO:0008006" key="5">
    <source>
        <dbReference type="Google" id="ProtNLM"/>
    </source>
</evidence>
<feature type="region of interest" description="Disordered" evidence="1">
    <location>
        <begin position="42"/>
        <end position="95"/>
    </location>
</feature>
<gene>
    <name evidence="3" type="ORF">HPB48_007560</name>
</gene>
<name>A0A9J6FCL1_HAELO</name>
<dbReference type="Proteomes" id="UP000821853">
    <property type="component" value="Chromosome 1"/>
</dbReference>
<reference evidence="3 4" key="1">
    <citation type="journal article" date="2020" name="Cell">
        <title>Large-Scale Comparative Analyses of Tick Genomes Elucidate Their Genetic Diversity and Vector Capacities.</title>
        <authorList>
            <consortium name="Tick Genome and Microbiome Consortium (TIGMIC)"/>
            <person name="Jia N."/>
            <person name="Wang J."/>
            <person name="Shi W."/>
            <person name="Du L."/>
            <person name="Sun Y."/>
            <person name="Zhan W."/>
            <person name="Jiang J.F."/>
            <person name="Wang Q."/>
            <person name="Zhang B."/>
            <person name="Ji P."/>
            <person name="Bell-Sakyi L."/>
            <person name="Cui X.M."/>
            <person name="Yuan T.T."/>
            <person name="Jiang B.G."/>
            <person name="Yang W.F."/>
            <person name="Lam T.T."/>
            <person name="Chang Q.C."/>
            <person name="Ding S.J."/>
            <person name="Wang X.J."/>
            <person name="Zhu J.G."/>
            <person name="Ruan X.D."/>
            <person name="Zhao L."/>
            <person name="Wei J.T."/>
            <person name="Ye R.Z."/>
            <person name="Que T.C."/>
            <person name="Du C.H."/>
            <person name="Zhou Y.H."/>
            <person name="Cheng J.X."/>
            <person name="Dai P.F."/>
            <person name="Guo W.B."/>
            <person name="Han X.H."/>
            <person name="Huang E.J."/>
            <person name="Li L.F."/>
            <person name="Wei W."/>
            <person name="Gao Y.C."/>
            <person name="Liu J.Z."/>
            <person name="Shao H.Z."/>
            <person name="Wang X."/>
            <person name="Wang C.C."/>
            <person name="Yang T.C."/>
            <person name="Huo Q.B."/>
            <person name="Li W."/>
            <person name="Chen H.Y."/>
            <person name="Chen S.E."/>
            <person name="Zhou L.G."/>
            <person name="Ni X.B."/>
            <person name="Tian J.H."/>
            <person name="Sheng Y."/>
            <person name="Liu T."/>
            <person name="Pan Y.S."/>
            <person name="Xia L.Y."/>
            <person name="Li J."/>
            <person name="Zhao F."/>
            <person name="Cao W.C."/>
        </authorList>
    </citation>
    <scope>NUCLEOTIDE SEQUENCE [LARGE SCALE GENOMIC DNA]</scope>
    <source>
        <strain evidence="3">HaeL-2018</strain>
    </source>
</reference>
<evidence type="ECO:0000313" key="3">
    <source>
        <dbReference type="EMBL" id="KAH9360619.1"/>
    </source>
</evidence>
<keyword evidence="2" id="KW-0732">Signal</keyword>
<proteinExistence type="predicted"/>
<evidence type="ECO:0000256" key="2">
    <source>
        <dbReference type="SAM" id="SignalP"/>
    </source>
</evidence>
<feature type="chain" id="PRO_5039916937" description="Secreted protein" evidence="2">
    <location>
        <begin position="24"/>
        <end position="95"/>
    </location>
</feature>